<feature type="active site" description="Nucleophile; Schiff-base intermediate with DNA; for 5'-dRP lyase activity" evidence="17">
    <location>
        <position position="642"/>
    </location>
</feature>
<evidence type="ECO:0000256" key="12">
    <source>
        <dbReference type="ARBA" id="ARBA00022932"/>
    </source>
</evidence>
<dbReference type="PRINTS" id="PR00870">
    <property type="entry name" value="DNAPOLXBETA"/>
</dbReference>
<dbReference type="EC" id="2.7.7.7" evidence="4"/>
<comment type="subcellular location">
    <subcellularLocation>
        <location evidence="2">Nucleus</location>
    </subcellularLocation>
</comment>
<dbReference type="SUPFAM" id="SSF81585">
    <property type="entry name" value="PsbU/PolX domain-like"/>
    <property type="match status" value="1"/>
</dbReference>
<dbReference type="FunFam" id="1.10.150.20:FF:000010">
    <property type="entry name" value="DNA polymerase lambda"/>
    <property type="match status" value="1"/>
</dbReference>
<keyword evidence="10" id="KW-0479">Metal-binding</keyword>
<feature type="compositionally biased region" description="Acidic residues" evidence="18">
    <location>
        <begin position="46"/>
        <end position="58"/>
    </location>
</feature>
<evidence type="ECO:0000256" key="13">
    <source>
        <dbReference type="ARBA" id="ARBA00023204"/>
    </source>
</evidence>
<feature type="region of interest" description="Disordered" evidence="18">
    <location>
        <begin position="401"/>
        <end position="489"/>
    </location>
</feature>
<dbReference type="CDD" id="cd00141">
    <property type="entry name" value="NT_POLXc"/>
    <property type="match status" value="1"/>
</dbReference>
<evidence type="ECO:0000256" key="5">
    <source>
        <dbReference type="ARBA" id="ARBA00016513"/>
    </source>
</evidence>
<evidence type="ECO:0000256" key="11">
    <source>
        <dbReference type="ARBA" id="ARBA00022763"/>
    </source>
</evidence>
<feature type="domain" description="BRCT" evidence="19">
    <location>
        <begin position="286"/>
        <end position="385"/>
    </location>
</feature>
<feature type="compositionally biased region" description="Basic and acidic residues" evidence="18">
    <location>
        <begin position="60"/>
        <end position="74"/>
    </location>
</feature>
<feature type="compositionally biased region" description="Basic and acidic residues" evidence="18">
    <location>
        <begin position="28"/>
        <end position="45"/>
    </location>
</feature>
<dbReference type="InterPro" id="IPR002008">
    <property type="entry name" value="DNA_pol_X_beta-like"/>
</dbReference>
<dbReference type="SMART" id="SM00483">
    <property type="entry name" value="POLXc"/>
    <property type="match status" value="1"/>
</dbReference>
<feature type="compositionally biased region" description="Polar residues" evidence="18">
    <location>
        <begin position="257"/>
        <end position="269"/>
    </location>
</feature>
<dbReference type="Pfam" id="PF14716">
    <property type="entry name" value="HHH_8"/>
    <property type="match status" value="1"/>
</dbReference>
<evidence type="ECO:0000256" key="1">
    <source>
        <dbReference type="ARBA" id="ARBA00001936"/>
    </source>
</evidence>
<dbReference type="InterPro" id="IPR043519">
    <property type="entry name" value="NT_sf"/>
</dbReference>
<dbReference type="Gene3D" id="1.10.150.110">
    <property type="entry name" value="DNA polymerase beta, N-terminal domain-like"/>
    <property type="match status" value="1"/>
</dbReference>
<feature type="region of interest" description="Disordered" evidence="18">
    <location>
        <begin position="1"/>
        <end position="279"/>
    </location>
</feature>
<comment type="caution">
    <text evidence="20">The sequence shown here is derived from an EMBL/GenBank/DDBJ whole genome shotgun (WGS) entry which is preliminary data.</text>
</comment>
<dbReference type="GO" id="GO:0005634">
    <property type="term" value="C:nucleus"/>
    <property type="evidence" value="ECO:0007669"/>
    <property type="project" value="UniProtKB-SubCell"/>
</dbReference>
<keyword evidence="14" id="KW-0456">Lyase</keyword>
<feature type="compositionally biased region" description="Gly residues" evidence="18">
    <location>
        <begin position="79"/>
        <end position="107"/>
    </location>
</feature>
<feature type="compositionally biased region" description="Basic and acidic residues" evidence="18">
    <location>
        <begin position="523"/>
        <end position="551"/>
    </location>
</feature>
<evidence type="ECO:0000313" key="21">
    <source>
        <dbReference type="Proteomes" id="UP000784919"/>
    </source>
</evidence>
<feature type="compositionally biased region" description="Polar residues" evidence="18">
    <location>
        <begin position="201"/>
        <end position="213"/>
    </location>
</feature>
<reference evidence="20" key="1">
    <citation type="journal article" date="2020" name="bioRxiv">
        <title>Whole genome comparisons of ergot fungi reveals the divergence and evolution of species within the genus Claviceps are the result of varying mechanisms driving genome evolution and host range expansion.</title>
        <authorList>
            <person name="Wyka S.A."/>
            <person name="Mondo S.J."/>
            <person name="Liu M."/>
            <person name="Dettman J."/>
            <person name="Nalam V."/>
            <person name="Broders K.D."/>
        </authorList>
    </citation>
    <scope>NUCLEOTIDE SEQUENCE</scope>
    <source>
        <strain evidence="20">CCC 1102</strain>
    </source>
</reference>
<dbReference type="OrthoDB" id="205514at2759"/>
<sequence>MSRGEEGMPSVGDIRRDEGEAVLSQPGLREKRAHFELMRRLGKEGDESDESQSDEGGEGEGSKGARRRDRERCMRFFLGCGGGDLGGGGGKGKGQVEGGGVSGGRGTSGSAPLVRGRSEAALSGRGKNETISVVHEQKDMAPVRGQNETAPVPPPTEAASMTHGQRKNTPIASHHTPANGPTTTTTKQNHQTRHLPRKDTSSTAQIIQATHPDNYSRRLKPPRDLPDPANETIIPDTTRATKTHPRRPQTPLPLSKHINSSTPIQSQPQPKKRKRNSSTILRLRPENERIFTDLHFYYIPNDDIAPLRKLRIGKAREYGATWTRDVSAATHVIVDKGIPYRDVKKVLGEEAQGRKAERGPVVVNEDYPVDCIQFKALLDHGQMKYGIPGQGVGETCTGGNGAGGTMESGDSVGGRTRKGMSRGEDHVEDVAGPLKGNGILGGGNAAEEGGEGAGGAALTESHPTNGALNGGITGGKESNNEHEQKHGSDELSQYIKIMQEYKDLPLEHEDEDTELLSAAGDPPEPHAQHSGDDKENDKEESRSDSDTEQPGHKTRTKKKLRRAEDQFACHRAGAQFADANNPNAPTIAVLQRMADYYNRTNDHWRTTSYRKAISTLKQHKIKVTSEAQAVQLPHIGQSLAQKIQEIATTNNLRRLNYAEQSTDEEPMQSSAYQLFLQIHGVGTHQAQQWLSHGHRTLEDLKAKAKLTPAQRIGIDHFDDLNRRIPRHEVAALGAYVQKAAAKIDPSVELIIGGSYRRGAPTSGDIDFIVTKGGTTCVEDLRPFFGELLGVLTRGGFLTASLASSFRGGAGTGGGGLDVDVKEKEKRGEEEEASFSVERALLSSSSSGSGRKFHGCCVLPRGGEREGDGDGDAEGAPIWRRIDFLLVPETERGAALIYFTGNDIFNRSMRLLARRKGMRLNDKGLWGRGDTKVGKGVRAGGELVEGRCERRIFEILGVQWREPTERWC</sequence>
<dbReference type="InterPro" id="IPR036420">
    <property type="entry name" value="BRCT_dom_sf"/>
</dbReference>
<evidence type="ECO:0000256" key="4">
    <source>
        <dbReference type="ARBA" id="ARBA00012417"/>
    </source>
</evidence>
<gene>
    <name evidence="20" type="ORF">E4U56_002101</name>
</gene>
<evidence type="ECO:0000256" key="2">
    <source>
        <dbReference type="ARBA" id="ARBA00004123"/>
    </source>
</evidence>
<dbReference type="PRINTS" id="PR00869">
    <property type="entry name" value="DNAPOLX"/>
</dbReference>
<dbReference type="SUPFAM" id="SSF81301">
    <property type="entry name" value="Nucleotidyltransferase"/>
    <property type="match status" value="1"/>
</dbReference>
<proteinExistence type="inferred from homology"/>
<evidence type="ECO:0000256" key="14">
    <source>
        <dbReference type="ARBA" id="ARBA00023239"/>
    </source>
</evidence>
<dbReference type="FunFam" id="1.10.150.110:FF:000005">
    <property type="entry name" value="DNA polymerase POL4"/>
    <property type="match status" value="1"/>
</dbReference>
<evidence type="ECO:0000256" key="17">
    <source>
        <dbReference type="PIRSR" id="PIRSR622312-50"/>
    </source>
</evidence>
<dbReference type="GO" id="GO:0016829">
    <property type="term" value="F:lyase activity"/>
    <property type="evidence" value="ECO:0007669"/>
    <property type="project" value="UniProtKB-KW"/>
</dbReference>
<dbReference type="SUPFAM" id="SSF47802">
    <property type="entry name" value="DNA polymerase beta, N-terminal domain-like"/>
    <property type="match status" value="1"/>
</dbReference>
<evidence type="ECO:0000256" key="15">
    <source>
        <dbReference type="ARBA" id="ARBA00023242"/>
    </source>
</evidence>
<dbReference type="InterPro" id="IPR037160">
    <property type="entry name" value="DNA_Pol_thumb_sf"/>
</dbReference>
<evidence type="ECO:0000259" key="19">
    <source>
        <dbReference type="PROSITE" id="PS50172"/>
    </source>
</evidence>
<dbReference type="GO" id="GO:0046872">
    <property type="term" value="F:metal ion binding"/>
    <property type="evidence" value="ECO:0007669"/>
    <property type="project" value="UniProtKB-KW"/>
</dbReference>
<feature type="compositionally biased region" description="Basic residues" evidence="18">
    <location>
        <begin position="552"/>
        <end position="561"/>
    </location>
</feature>
<dbReference type="Pfam" id="PF10391">
    <property type="entry name" value="DNA_pol_lambd_f"/>
    <property type="match status" value="1"/>
</dbReference>
<keyword evidence="12" id="KW-0239">DNA-directed DNA polymerase</keyword>
<evidence type="ECO:0000256" key="10">
    <source>
        <dbReference type="ARBA" id="ARBA00022723"/>
    </source>
</evidence>
<dbReference type="InterPro" id="IPR010996">
    <property type="entry name" value="HHH_MUS81"/>
</dbReference>
<dbReference type="Gene3D" id="3.30.210.10">
    <property type="entry name" value="DNA polymerase, thumb domain"/>
    <property type="match status" value="1"/>
</dbReference>
<dbReference type="InterPro" id="IPR001357">
    <property type="entry name" value="BRCT_dom"/>
</dbReference>
<dbReference type="Gene3D" id="3.30.460.10">
    <property type="entry name" value="Beta Polymerase, domain 2"/>
    <property type="match status" value="1"/>
</dbReference>
<keyword evidence="13" id="KW-0234">DNA repair</keyword>
<dbReference type="Gene3D" id="1.10.150.20">
    <property type="entry name" value="5' to 3' exonuclease, C-terminal subdomain"/>
    <property type="match status" value="1"/>
</dbReference>
<comment type="catalytic activity">
    <reaction evidence="16">
        <text>DNA(n) + a 2'-deoxyribonucleoside 5'-triphosphate = DNA(n+1) + diphosphate</text>
        <dbReference type="Rhea" id="RHEA:22508"/>
        <dbReference type="Rhea" id="RHEA-COMP:17339"/>
        <dbReference type="Rhea" id="RHEA-COMP:17340"/>
        <dbReference type="ChEBI" id="CHEBI:33019"/>
        <dbReference type="ChEBI" id="CHEBI:61560"/>
        <dbReference type="ChEBI" id="CHEBI:173112"/>
        <dbReference type="EC" id="2.7.7.7"/>
    </reaction>
</comment>
<feature type="compositionally biased region" description="Basic and acidic residues" evidence="18">
    <location>
        <begin position="478"/>
        <end position="489"/>
    </location>
</feature>
<dbReference type="InterPro" id="IPR027421">
    <property type="entry name" value="DNA_pol_lamdba_lyase_dom_sf"/>
</dbReference>
<dbReference type="GO" id="GO:0003887">
    <property type="term" value="F:DNA-directed DNA polymerase activity"/>
    <property type="evidence" value="ECO:0007669"/>
    <property type="project" value="UniProtKB-KW"/>
</dbReference>
<evidence type="ECO:0000256" key="7">
    <source>
        <dbReference type="ARBA" id="ARBA00022679"/>
    </source>
</evidence>
<dbReference type="GO" id="GO:0003677">
    <property type="term" value="F:DNA binding"/>
    <property type="evidence" value="ECO:0007669"/>
    <property type="project" value="InterPro"/>
</dbReference>
<dbReference type="InterPro" id="IPR002054">
    <property type="entry name" value="DNA-dir_DNA_pol_X"/>
</dbReference>
<name>A0A9P7SMF4_9HYPO</name>
<dbReference type="InterPro" id="IPR022312">
    <property type="entry name" value="DNA_pol_X"/>
</dbReference>
<feature type="region of interest" description="Disordered" evidence="18">
    <location>
        <begin position="516"/>
        <end position="563"/>
    </location>
</feature>
<dbReference type="InterPro" id="IPR029398">
    <property type="entry name" value="PolB_thumb"/>
</dbReference>
<dbReference type="EMBL" id="SRPS01000165">
    <property type="protein sequence ID" value="KAG5964710.1"/>
    <property type="molecule type" value="Genomic_DNA"/>
</dbReference>
<accession>A0A9P7SMF4</accession>
<dbReference type="AlphaFoldDB" id="A0A9P7SMF4"/>
<comment type="cofactor">
    <cofactor evidence="1">
        <name>Mn(2+)</name>
        <dbReference type="ChEBI" id="CHEBI:29035"/>
    </cofactor>
</comment>
<comment type="similarity">
    <text evidence="3">Belongs to the DNA polymerase type-X family.</text>
</comment>
<keyword evidence="7" id="KW-0808">Transferase</keyword>
<dbReference type="PANTHER" id="PTHR11276">
    <property type="entry name" value="DNA POLYMERASE TYPE-X FAMILY MEMBER"/>
    <property type="match status" value="1"/>
</dbReference>
<evidence type="ECO:0000256" key="6">
    <source>
        <dbReference type="ARBA" id="ARBA00022634"/>
    </source>
</evidence>
<evidence type="ECO:0000256" key="9">
    <source>
        <dbReference type="ARBA" id="ARBA00022705"/>
    </source>
</evidence>
<dbReference type="InterPro" id="IPR028207">
    <property type="entry name" value="DNA_pol_B_palm_palm"/>
</dbReference>
<protein>
    <recommendedName>
        <fullName evidence="5">DNA polymerase lambda</fullName>
        <ecNumber evidence="4">2.7.7.7</ecNumber>
    </recommendedName>
</protein>
<keyword evidence="9" id="KW-0235">DNA replication</keyword>
<dbReference type="Pfam" id="PF14791">
    <property type="entry name" value="DNA_pol_B_thumb"/>
    <property type="match status" value="1"/>
</dbReference>
<keyword evidence="6" id="KW-0237">DNA synthesis</keyword>
<dbReference type="Proteomes" id="UP000784919">
    <property type="component" value="Unassembled WGS sequence"/>
</dbReference>
<dbReference type="GO" id="GO:0006303">
    <property type="term" value="P:double-strand break repair via nonhomologous end joining"/>
    <property type="evidence" value="ECO:0007669"/>
    <property type="project" value="TreeGrafter"/>
</dbReference>
<dbReference type="SUPFAM" id="SSF52113">
    <property type="entry name" value="BRCT domain"/>
    <property type="match status" value="1"/>
</dbReference>
<dbReference type="Pfam" id="PF14792">
    <property type="entry name" value="DNA_pol_B_palm"/>
    <property type="match status" value="1"/>
</dbReference>
<evidence type="ECO:0000256" key="16">
    <source>
        <dbReference type="ARBA" id="ARBA00049244"/>
    </source>
</evidence>
<evidence type="ECO:0000256" key="3">
    <source>
        <dbReference type="ARBA" id="ARBA00008323"/>
    </source>
</evidence>
<dbReference type="PANTHER" id="PTHR11276:SF28">
    <property type="entry name" value="DNA POLYMERASE LAMBDA"/>
    <property type="match status" value="1"/>
</dbReference>
<organism evidence="20 21">
    <name type="scientific">Claviceps arundinis</name>
    <dbReference type="NCBI Taxonomy" id="1623583"/>
    <lineage>
        <taxon>Eukaryota</taxon>
        <taxon>Fungi</taxon>
        <taxon>Dikarya</taxon>
        <taxon>Ascomycota</taxon>
        <taxon>Pezizomycotina</taxon>
        <taxon>Sordariomycetes</taxon>
        <taxon>Hypocreomycetidae</taxon>
        <taxon>Hypocreales</taxon>
        <taxon>Clavicipitaceae</taxon>
        <taxon>Claviceps</taxon>
    </lineage>
</organism>
<dbReference type="InterPro" id="IPR018944">
    <property type="entry name" value="DNA_pol_lambd_fingers_domain"/>
</dbReference>
<keyword evidence="11" id="KW-0227">DNA damage</keyword>
<evidence type="ECO:0000313" key="20">
    <source>
        <dbReference type="EMBL" id="KAG5964710.1"/>
    </source>
</evidence>
<dbReference type="Gene3D" id="3.40.50.10190">
    <property type="entry name" value="BRCT domain"/>
    <property type="match status" value="1"/>
</dbReference>
<evidence type="ECO:0000256" key="8">
    <source>
        <dbReference type="ARBA" id="ARBA00022695"/>
    </source>
</evidence>
<keyword evidence="8" id="KW-0548">Nucleotidyltransferase</keyword>
<dbReference type="PROSITE" id="PS50172">
    <property type="entry name" value="BRCT"/>
    <property type="match status" value="1"/>
</dbReference>
<keyword evidence="15" id="KW-0539">Nucleus</keyword>
<evidence type="ECO:0000256" key="18">
    <source>
        <dbReference type="SAM" id="MobiDB-lite"/>
    </source>
</evidence>